<name>A0A8J2K0W1_9HEXA</name>
<dbReference type="Proteomes" id="UP000708208">
    <property type="component" value="Unassembled WGS sequence"/>
</dbReference>
<evidence type="ECO:0000256" key="1">
    <source>
        <dbReference type="SAM" id="MobiDB-lite"/>
    </source>
</evidence>
<dbReference type="EMBL" id="CAJVCH010159515">
    <property type="protein sequence ID" value="CAG7728167.1"/>
    <property type="molecule type" value="Genomic_DNA"/>
</dbReference>
<protein>
    <submittedName>
        <fullName evidence="2">Uncharacterized protein</fullName>
    </submittedName>
</protein>
<evidence type="ECO:0000313" key="3">
    <source>
        <dbReference type="Proteomes" id="UP000708208"/>
    </source>
</evidence>
<dbReference type="AlphaFoldDB" id="A0A8J2K0W1"/>
<evidence type="ECO:0000313" key="2">
    <source>
        <dbReference type="EMBL" id="CAG7728167.1"/>
    </source>
</evidence>
<sequence>MPCYRCATSSAAISAPIHPARSVVANHAASGKNRCVWQHSPPKKKKTCHASGANRSVQRHRTSIEFGGIRSSATSSAAIYAPTHAMVANAALRY</sequence>
<proteinExistence type="predicted"/>
<feature type="region of interest" description="Disordered" evidence="1">
    <location>
        <begin position="34"/>
        <end position="56"/>
    </location>
</feature>
<accession>A0A8J2K0W1</accession>
<organism evidence="2 3">
    <name type="scientific">Allacma fusca</name>
    <dbReference type="NCBI Taxonomy" id="39272"/>
    <lineage>
        <taxon>Eukaryota</taxon>
        <taxon>Metazoa</taxon>
        <taxon>Ecdysozoa</taxon>
        <taxon>Arthropoda</taxon>
        <taxon>Hexapoda</taxon>
        <taxon>Collembola</taxon>
        <taxon>Symphypleona</taxon>
        <taxon>Sminthuridae</taxon>
        <taxon>Allacma</taxon>
    </lineage>
</organism>
<gene>
    <name evidence="2" type="ORF">AFUS01_LOCUS16970</name>
</gene>
<reference evidence="2" key="1">
    <citation type="submission" date="2021-06" db="EMBL/GenBank/DDBJ databases">
        <authorList>
            <person name="Hodson N. C."/>
            <person name="Mongue J. A."/>
            <person name="Jaron S. K."/>
        </authorList>
    </citation>
    <scope>NUCLEOTIDE SEQUENCE</scope>
</reference>
<keyword evidence="3" id="KW-1185">Reference proteome</keyword>
<comment type="caution">
    <text evidence="2">The sequence shown here is derived from an EMBL/GenBank/DDBJ whole genome shotgun (WGS) entry which is preliminary data.</text>
</comment>